<proteinExistence type="predicted"/>
<evidence type="ECO:0000313" key="2">
    <source>
        <dbReference type="EMBL" id="TXC63165.1"/>
    </source>
</evidence>
<sequence length="82" mass="9939">MRKLIIAAAGLAAAVLPVTAASAQYHGGYNRYDRVRAEQRECRRELRHARNRWEYRRELAECRREIARARFESRRHHYRPYR</sequence>
<accession>A0A5C6TTE8</accession>
<protein>
    <submittedName>
        <fullName evidence="2">Uncharacterized protein</fullName>
    </submittedName>
</protein>
<feature type="chain" id="PRO_5022935014" evidence="1">
    <location>
        <begin position="21"/>
        <end position="82"/>
    </location>
</feature>
<name>A0A5C6TTE8_9SPHN</name>
<keyword evidence="1" id="KW-0732">Signal</keyword>
<gene>
    <name evidence="2" type="ORF">FRZ32_05520</name>
</gene>
<reference evidence="2 3" key="1">
    <citation type="journal article" date="2015" name="J. Microbiol.">
        <title>Sphingosinicella ginsenosidimutans sp. nov., with ginsenoside converting activity.</title>
        <authorList>
            <person name="Kim J.K."/>
            <person name="Kang M.S."/>
            <person name="Park S.C."/>
            <person name="Kim K.M."/>
            <person name="Choi K."/>
            <person name="Yoon M.H."/>
            <person name="Im W.T."/>
        </authorList>
    </citation>
    <scope>NUCLEOTIDE SEQUENCE [LARGE SCALE GENOMIC DNA]</scope>
    <source>
        <strain evidence="2 3">BS-11</strain>
    </source>
</reference>
<evidence type="ECO:0000313" key="3">
    <source>
        <dbReference type="Proteomes" id="UP000321249"/>
    </source>
</evidence>
<feature type="signal peptide" evidence="1">
    <location>
        <begin position="1"/>
        <end position="20"/>
    </location>
</feature>
<keyword evidence="3" id="KW-1185">Reference proteome</keyword>
<dbReference type="Proteomes" id="UP000321249">
    <property type="component" value="Unassembled WGS sequence"/>
</dbReference>
<comment type="caution">
    <text evidence="2">The sequence shown here is derived from an EMBL/GenBank/DDBJ whole genome shotgun (WGS) entry which is preliminary data.</text>
</comment>
<evidence type="ECO:0000256" key="1">
    <source>
        <dbReference type="SAM" id="SignalP"/>
    </source>
</evidence>
<organism evidence="2 3">
    <name type="scientific">Allosphingosinicella ginsenosidimutans</name>
    <dbReference type="NCBI Taxonomy" id="1176539"/>
    <lineage>
        <taxon>Bacteria</taxon>
        <taxon>Pseudomonadati</taxon>
        <taxon>Pseudomonadota</taxon>
        <taxon>Alphaproteobacteria</taxon>
        <taxon>Sphingomonadales</taxon>
        <taxon>Sphingomonadaceae</taxon>
        <taxon>Allosphingosinicella</taxon>
    </lineage>
</organism>
<dbReference type="EMBL" id="VOQQ01000001">
    <property type="protein sequence ID" value="TXC63165.1"/>
    <property type="molecule type" value="Genomic_DNA"/>
</dbReference>
<dbReference type="RefSeq" id="WP_147042577.1">
    <property type="nucleotide sequence ID" value="NZ_BAABIR010000005.1"/>
</dbReference>
<dbReference type="AlphaFoldDB" id="A0A5C6TTE8"/>